<comment type="caution">
    <text evidence="6">The sequence shown here is derived from an EMBL/GenBank/DDBJ whole genome shotgun (WGS) entry which is preliminary data.</text>
</comment>
<gene>
    <name evidence="6" type="ORF">B0T19DRAFT_80189</name>
</gene>
<accession>A0AAE0MMJ8</accession>
<dbReference type="InterPro" id="IPR036770">
    <property type="entry name" value="Ankyrin_rpt-contain_sf"/>
</dbReference>
<dbReference type="Proteomes" id="UP001286456">
    <property type="component" value="Unassembled WGS sequence"/>
</dbReference>
<dbReference type="Pfam" id="PF24883">
    <property type="entry name" value="NPHP3_N"/>
    <property type="match status" value="1"/>
</dbReference>
<organism evidence="6 7">
    <name type="scientific">Cercophora scortea</name>
    <dbReference type="NCBI Taxonomy" id="314031"/>
    <lineage>
        <taxon>Eukaryota</taxon>
        <taxon>Fungi</taxon>
        <taxon>Dikarya</taxon>
        <taxon>Ascomycota</taxon>
        <taxon>Pezizomycotina</taxon>
        <taxon>Sordariomycetes</taxon>
        <taxon>Sordariomycetidae</taxon>
        <taxon>Sordariales</taxon>
        <taxon>Lasiosphaeriaceae</taxon>
        <taxon>Cercophora</taxon>
    </lineage>
</organism>
<evidence type="ECO:0000256" key="2">
    <source>
        <dbReference type="ARBA" id="ARBA00023043"/>
    </source>
</evidence>
<dbReference type="InterPro" id="IPR056884">
    <property type="entry name" value="NPHP3-like_N"/>
</dbReference>
<feature type="repeat" description="ANK" evidence="3">
    <location>
        <begin position="954"/>
        <end position="980"/>
    </location>
</feature>
<feature type="compositionally biased region" description="Gly residues" evidence="4">
    <location>
        <begin position="1815"/>
        <end position="1857"/>
    </location>
</feature>
<feature type="repeat" description="ANK" evidence="3">
    <location>
        <begin position="885"/>
        <end position="909"/>
    </location>
</feature>
<feature type="repeat" description="ANK" evidence="3">
    <location>
        <begin position="1389"/>
        <end position="1421"/>
    </location>
</feature>
<dbReference type="PROSITE" id="PS50088">
    <property type="entry name" value="ANK_REPEAT"/>
    <property type="match status" value="9"/>
</dbReference>
<evidence type="ECO:0000259" key="5">
    <source>
        <dbReference type="Pfam" id="PF24883"/>
    </source>
</evidence>
<dbReference type="PRINTS" id="PR01415">
    <property type="entry name" value="ANKYRIN"/>
</dbReference>
<keyword evidence="1" id="KW-0677">Repeat</keyword>
<feature type="repeat" description="ANK" evidence="3">
    <location>
        <begin position="1356"/>
        <end position="1388"/>
    </location>
</feature>
<dbReference type="EMBL" id="JAUEPO010000001">
    <property type="protein sequence ID" value="KAK3337640.1"/>
    <property type="molecule type" value="Genomic_DNA"/>
</dbReference>
<keyword evidence="2 3" id="KW-0040">ANK repeat</keyword>
<dbReference type="Gene3D" id="3.40.50.1820">
    <property type="entry name" value="alpha/beta hydrolase"/>
    <property type="match status" value="1"/>
</dbReference>
<dbReference type="SUPFAM" id="SSF53474">
    <property type="entry name" value="alpha/beta-Hydrolases"/>
    <property type="match status" value="1"/>
</dbReference>
<feature type="repeat" description="ANK" evidence="3">
    <location>
        <begin position="1219"/>
        <end position="1248"/>
    </location>
</feature>
<protein>
    <submittedName>
        <fullName evidence="6">Ankyrin repeat-containing domain protein</fullName>
    </submittedName>
</protein>
<dbReference type="PANTHER" id="PTHR24198:SF194">
    <property type="entry name" value="INVERSIN-A"/>
    <property type="match status" value="1"/>
</dbReference>
<feature type="compositionally biased region" description="Basic and acidic residues" evidence="4">
    <location>
        <begin position="1961"/>
        <end position="1977"/>
    </location>
</feature>
<feature type="compositionally biased region" description="Acidic residues" evidence="4">
    <location>
        <begin position="1713"/>
        <end position="1753"/>
    </location>
</feature>
<feature type="domain" description="Nephrocystin 3-like N-terminal" evidence="5">
    <location>
        <begin position="346"/>
        <end position="499"/>
    </location>
</feature>
<keyword evidence="7" id="KW-1185">Reference proteome</keyword>
<feature type="compositionally biased region" description="Gly residues" evidence="4">
    <location>
        <begin position="1777"/>
        <end position="1788"/>
    </location>
</feature>
<feature type="repeat" description="ANK" evidence="3">
    <location>
        <begin position="920"/>
        <end position="952"/>
    </location>
</feature>
<feature type="repeat" description="ANK" evidence="3">
    <location>
        <begin position="1256"/>
        <end position="1288"/>
    </location>
</feature>
<reference evidence="6" key="1">
    <citation type="journal article" date="2023" name="Mol. Phylogenet. Evol.">
        <title>Genome-scale phylogeny and comparative genomics of the fungal order Sordariales.</title>
        <authorList>
            <person name="Hensen N."/>
            <person name="Bonometti L."/>
            <person name="Westerberg I."/>
            <person name="Brannstrom I.O."/>
            <person name="Guillou S."/>
            <person name="Cros-Aarteil S."/>
            <person name="Calhoun S."/>
            <person name="Haridas S."/>
            <person name="Kuo A."/>
            <person name="Mondo S."/>
            <person name="Pangilinan J."/>
            <person name="Riley R."/>
            <person name="LaButti K."/>
            <person name="Andreopoulos B."/>
            <person name="Lipzen A."/>
            <person name="Chen C."/>
            <person name="Yan M."/>
            <person name="Daum C."/>
            <person name="Ng V."/>
            <person name="Clum A."/>
            <person name="Steindorff A."/>
            <person name="Ohm R.A."/>
            <person name="Martin F."/>
            <person name="Silar P."/>
            <person name="Natvig D.O."/>
            <person name="Lalanne C."/>
            <person name="Gautier V."/>
            <person name="Ament-Velasquez S.L."/>
            <person name="Kruys A."/>
            <person name="Hutchinson M.I."/>
            <person name="Powell A.J."/>
            <person name="Barry K."/>
            <person name="Miller A.N."/>
            <person name="Grigoriev I.V."/>
            <person name="Debuchy R."/>
            <person name="Gladieux P."/>
            <person name="Hiltunen Thoren M."/>
            <person name="Johannesson H."/>
        </authorList>
    </citation>
    <scope>NUCLEOTIDE SEQUENCE</scope>
    <source>
        <strain evidence="6">SMH4131-1</strain>
    </source>
</reference>
<proteinExistence type="predicted"/>
<evidence type="ECO:0000256" key="4">
    <source>
        <dbReference type="SAM" id="MobiDB-lite"/>
    </source>
</evidence>
<feature type="compositionally biased region" description="Low complexity" evidence="4">
    <location>
        <begin position="1761"/>
        <end position="1776"/>
    </location>
</feature>
<evidence type="ECO:0000313" key="7">
    <source>
        <dbReference type="Proteomes" id="UP001286456"/>
    </source>
</evidence>
<feature type="compositionally biased region" description="Acidic residues" evidence="4">
    <location>
        <begin position="1978"/>
        <end position="2059"/>
    </location>
</feature>
<feature type="compositionally biased region" description="Low complexity" evidence="4">
    <location>
        <begin position="1940"/>
        <end position="1954"/>
    </location>
</feature>
<dbReference type="SMART" id="SM00248">
    <property type="entry name" value="ANK"/>
    <property type="match status" value="18"/>
</dbReference>
<evidence type="ECO:0000256" key="1">
    <source>
        <dbReference type="ARBA" id="ARBA00022737"/>
    </source>
</evidence>
<name>A0AAE0MMJ8_9PEZI</name>
<dbReference type="InterPro" id="IPR002110">
    <property type="entry name" value="Ankyrin_rpt"/>
</dbReference>
<sequence length="2074" mass="223096">MSAAQGLEVLGPLPAADQSTLTVDIIAVPGLGADPDKSFGSEQPRGFNWLKDEKEGIRSEIPNARVLLYSYDSRWLGGQAKAQTLGNVAELLLDSIVAKRKQTPEQSNGEDVRPLVFLGHSMGGLVIAKAMAIAASRPENLDRMRIVDCFAGAIFFGTPFHGSDEQARALMLASFLQNVGQAIPSQMLAALEPGRDSLTELRDDFVRIASREPKADIACLYELGKTNYLGEQVGKWLPKLFKGVVEKIVVTPESAKLDGFPSRGFSCDHRQLNRFDSTKDGRYEVVRSLLGGIVKTARTSVKKRLAASRHSAVDDTTFLRLSQSLNAVEGFRRDRESVENMSGDSSWILAEPGFLHWAAQKDANQPAPNYPCLWVSGIEGQGKSKAAAAAVGFLEQREPKNDLPGARNVLVAYFFLNDSTMGANVAENMLKSLMWQLILKRRALAQYVKAFAAQQSGRSGHEPSRPQFDLATLWDGLTEMLRDESVQEVYFVINNLHRLSGDLPSSEDFLRNFISAKVLTASHGIESPIKDKVKWMFLSRDRENIKAALLGHAHGPGPEVIRINLDDGSKDSVLRYAVRAYTRERVKKLAQQKGYSLALQYFVSSLLEKRAESNTTWVEVVCRLLEGLPANHAVVRKTLEAVPQDLDELIARTWAVELDPKKEGIETTKEILRTLAITYEEPTVAELRVLAELDIVDGEDREAKVLEQIRACGPLLRVYSSSYGGYYDDEDTLRVTFIHPMARDALLGNKVRKLIGFSGEDEDKTEVKWQHGIVGLRCFSHTLEELESHTEDTDLLKRVAEPTPEDLAKAQLEELFPEEEGSEYGDEDVTALEYPLKHWLQHGYEATADFVDTLDIKNGFWSVDSAVRNRWWGSYASKDGSSELKNMTALHIAAYFGLLHLVESLLANGHKHEIHLLDSWDNTPLHWAAGRGHLDVCESLLSHGAKINDGRETRVWTPLHMAAAEGHIDVMRFLLTRAANGGESADVNAIANEDGTPLTLAIQMHQPKAAELLLNSFGASAVLTSDDSEPPVASAAERGNEALVDQLLAKGGMQNLTSYKYGTALACAAAASAGKTNIVNKLLHYDLDPNSRQRALEEAAAAGHHSVVFAIQSTTPVGSLHCDKPFEDAAENGHTEALKALWYYHQHHRISPQAVSRALYKATDEQQESTVLYLLQCGGDPNAVIADSDYGNALTASAFDGTTSILDMLIKGGASVHAPGGYALQAASFNGHEELVTKLLDYGADVNACCPSDRFNPGTALQAACVAGNVGIAQILIRRGANPNLGSGDFTNPLTAATSNGNAELLKVLLEARADPNVVGGFDGTTPLINASTTLLAPSLDLLIQHGAYVDTMDRDGDTALIMSALVGDDDCVNLLLDRRAAINLGGAHNGTPLHAAAAGGQINTCRILLKRGADVRLRSGPFETVLQAAAASGDADCVKEVLAKFSDVNFVNYQGGKHFTALHAAAVQQDDQCLVQLLAAGAKVDAFPARSKIGTALQAACLANCNRNARRLLEAGADATLISGKHGTALQAAALKCHPDLVSLLLKRHLASKVVNKNLGWCGKYGSPLVAAVVRDSKRDDGPDDDEVNGLAVLKLFLEPEFPEDAKLKQETQQKLDVLFPPFAYKAALDKAFELRRKDAFSLLMETIKKRAETNVPDIKSKDGLRAKLTGPKKNAFSELNLKRLLDAYKHKRAAELTVRAQKAELARKMGEEEEEEEVEEPPNSDFDDSDLENQEQDFDSDSDDDSGYDSEAEAKEAENAASESRNLDASRSVGGVAGGGAGGGISRSGAIGRNAGRNSGERSRGVDSPSGDASGGQDGFGTGSRGLGDGAGDVFGGQGVGGTGSRGLGGTGEGAEGAEDAGFFSQRGLAMRGVSNEGQNPNADFEGNGQQDRGFDASSQNDGGNTFEYAGQQDQRGFDAYAGGPGDGFSTAGLQNRGGFNAATNSSGNNNGDFGQQYHMDESRDLTEEEGHPDPETEGEHDDDAEDAADPDDDADNADDPDNADDANDANDGDDAEDDAGDGDDADDADNNDGEENDADDQDDENQDAGDGEDEGNGYDGGGYGGGSDDEY</sequence>
<feature type="region of interest" description="Disordered" evidence="4">
    <location>
        <begin position="1707"/>
        <end position="2074"/>
    </location>
</feature>
<dbReference type="Gene3D" id="1.25.40.20">
    <property type="entry name" value="Ankyrin repeat-containing domain"/>
    <property type="match status" value="5"/>
</dbReference>
<dbReference type="PROSITE" id="PS50297">
    <property type="entry name" value="ANK_REP_REGION"/>
    <property type="match status" value="6"/>
</dbReference>
<evidence type="ECO:0000256" key="3">
    <source>
        <dbReference type="PROSITE-ProRule" id="PRU00023"/>
    </source>
</evidence>
<feature type="compositionally biased region" description="Gly residues" evidence="4">
    <location>
        <begin position="2060"/>
        <end position="2074"/>
    </location>
</feature>
<dbReference type="SUPFAM" id="SSF48403">
    <property type="entry name" value="Ankyrin repeat"/>
    <property type="match status" value="2"/>
</dbReference>
<feature type="repeat" description="ANK" evidence="3">
    <location>
        <begin position="1323"/>
        <end position="1355"/>
    </location>
</feature>
<evidence type="ECO:0000313" key="6">
    <source>
        <dbReference type="EMBL" id="KAK3337640.1"/>
    </source>
</evidence>
<dbReference type="InterPro" id="IPR029058">
    <property type="entry name" value="AB_hydrolase_fold"/>
</dbReference>
<reference evidence="6" key="2">
    <citation type="submission" date="2023-06" db="EMBL/GenBank/DDBJ databases">
        <authorList>
            <consortium name="Lawrence Berkeley National Laboratory"/>
            <person name="Haridas S."/>
            <person name="Hensen N."/>
            <person name="Bonometti L."/>
            <person name="Westerberg I."/>
            <person name="Brannstrom I.O."/>
            <person name="Guillou S."/>
            <person name="Cros-Aarteil S."/>
            <person name="Calhoun S."/>
            <person name="Kuo A."/>
            <person name="Mondo S."/>
            <person name="Pangilinan J."/>
            <person name="Riley R."/>
            <person name="Labutti K."/>
            <person name="Andreopoulos B."/>
            <person name="Lipzen A."/>
            <person name="Chen C."/>
            <person name="Yanf M."/>
            <person name="Daum C."/>
            <person name="Ng V."/>
            <person name="Clum A."/>
            <person name="Steindorff A."/>
            <person name="Ohm R."/>
            <person name="Martin F."/>
            <person name="Silar P."/>
            <person name="Natvig D."/>
            <person name="Lalanne C."/>
            <person name="Gautier V."/>
            <person name="Ament-Velasquez S.L."/>
            <person name="Kruys A."/>
            <person name="Hutchinson M.I."/>
            <person name="Powell A.J."/>
            <person name="Barry K."/>
            <person name="Miller A.N."/>
            <person name="Grigoriev I.V."/>
            <person name="Debuchy R."/>
            <person name="Gladieux P."/>
            <person name="Thoren M.H."/>
            <person name="Johannesson H."/>
        </authorList>
    </citation>
    <scope>NUCLEOTIDE SEQUENCE</scope>
    <source>
        <strain evidence="6">SMH4131-1</strain>
    </source>
</reference>
<dbReference type="Pfam" id="PF12796">
    <property type="entry name" value="Ank_2"/>
    <property type="match status" value="5"/>
</dbReference>
<dbReference type="PANTHER" id="PTHR24198">
    <property type="entry name" value="ANKYRIN REPEAT AND PROTEIN KINASE DOMAIN-CONTAINING PROTEIN"/>
    <property type="match status" value="1"/>
</dbReference>
<feature type="repeat" description="ANK" evidence="3">
    <location>
        <begin position="1289"/>
        <end position="1321"/>
    </location>
</feature>